<dbReference type="PANTHER" id="PTHR33317">
    <property type="entry name" value="POLYNUCLEOTIDYL TRANSFERASE, RIBONUCLEASE H-LIKE SUPERFAMILY PROTEIN"/>
    <property type="match status" value="1"/>
</dbReference>
<dbReference type="GO" id="GO:0016788">
    <property type="term" value="F:hydrolase activity, acting on ester bonds"/>
    <property type="evidence" value="ECO:0007669"/>
    <property type="project" value="UniProtKB-UniRule"/>
</dbReference>
<evidence type="ECO:0000256" key="1">
    <source>
        <dbReference type="ARBA" id="ARBA00022490"/>
    </source>
</evidence>
<accession>A0A1F7RTX1</accession>
<evidence type="ECO:0000313" key="7">
    <source>
        <dbReference type="EMBL" id="OGL44337.1"/>
    </source>
</evidence>
<proteinExistence type="inferred from homology"/>
<dbReference type="GO" id="GO:0005829">
    <property type="term" value="C:cytosol"/>
    <property type="evidence" value="ECO:0007669"/>
    <property type="project" value="TreeGrafter"/>
</dbReference>
<gene>
    <name evidence="7" type="ORF">A2161_04545</name>
</gene>
<dbReference type="Gene3D" id="3.30.420.140">
    <property type="entry name" value="YqgF/RNase H-like domain"/>
    <property type="match status" value="1"/>
</dbReference>
<feature type="domain" description="YqgF/RNase H-like" evidence="6">
    <location>
        <begin position="2"/>
        <end position="102"/>
    </location>
</feature>
<dbReference type="InterPro" id="IPR037027">
    <property type="entry name" value="YqgF/RNaseH-like_dom_sf"/>
</dbReference>
<dbReference type="HAMAP" id="MF_00651">
    <property type="entry name" value="Nuclease_YqgF"/>
    <property type="match status" value="1"/>
</dbReference>
<dbReference type="EC" id="3.1.-.-" evidence="5"/>
<dbReference type="Pfam" id="PF03652">
    <property type="entry name" value="RuvX"/>
    <property type="match status" value="1"/>
</dbReference>
<keyword evidence="3 5" id="KW-0540">Nuclease</keyword>
<comment type="function">
    <text evidence="5">Could be a nuclease involved in processing of the 5'-end of pre-16S rRNA.</text>
</comment>
<dbReference type="GO" id="GO:0004518">
    <property type="term" value="F:nuclease activity"/>
    <property type="evidence" value="ECO:0007669"/>
    <property type="project" value="UniProtKB-KW"/>
</dbReference>
<keyword evidence="2 5" id="KW-0690">Ribosome biogenesis</keyword>
<keyword evidence="4 5" id="KW-0378">Hydrolase</keyword>
<protein>
    <recommendedName>
        <fullName evidence="5">Putative pre-16S rRNA nuclease</fullName>
        <ecNumber evidence="5">3.1.-.-</ecNumber>
    </recommendedName>
</protein>
<evidence type="ECO:0000256" key="5">
    <source>
        <dbReference type="HAMAP-Rule" id="MF_00651"/>
    </source>
</evidence>
<evidence type="ECO:0000256" key="3">
    <source>
        <dbReference type="ARBA" id="ARBA00022722"/>
    </source>
</evidence>
<sequence>MSKILAVDFGLKRIGLAISDETQTIAFPLKILKIQNNKEGIRMITDIVNKESISKTIVGLPLNMDGSEGFACESVREFVKLLQKTILIPVECFDERVTTLFAEKSLLECDLSRQKRKQKTDKIAAAILLQNYLDLQNLKNTQKL</sequence>
<dbReference type="GO" id="GO:0000967">
    <property type="term" value="P:rRNA 5'-end processing"/>
    <property type="evidence" value="ECO:0007669"/>
    <property type="project" value="UniProtKB-UniRule"/>
</dbReference>
<dbReference type="EMBL" id="MGDD01000228">
    <property type="protein sequence ID" value="OGL44337.1"/>
    <property type="molecule type" value="Genomic_DNA"/>
</dbReference>
<dbReference type="InterPro" id="IPR006641">
    <property type="entry name" value="YqgF/RNaseH-like_dom"/>
</dbReference>
<dbReference type="CDD" id="cd16964">
    <property type="entry name" value="YqgF"/>
    <property type="match status" value="1"/>
</dbReference>
<name>A0A1F7RTX1_9BACT</name>
<dbReference type="Proteomes" id="UP000179266">
    <property type="component" value="Unassembled WGS sequence"/>
</dbReference>
<reference evidence="7 8" key="1">
    <citation type="journal article" date="2016" name="Nat. Commun.">
        <title>Thousands of microbial genomes shed light on interconnected biogeochemical processes in an aquifer system.</title>
        <authorList>
            <person name="Anantharaman K."/>
            <person name="Brown C.T."/>
            <person name="Hug L.A."/>
            <person name="Sharon I."/>
            <person name="Castelle C.J."/>
            <person name="Probst A.J."/>
            <person name="Thomas B.C."/>
            <person name="Singh A."/>
            <person name="Wilkins M.J."/>
            <person name="Karaoz U."/>
            <person name="Brodie E.L."/>
            <person name="Williams K.H."/>
            <person name="Hubbard S.S."/>
            <person name="Banfield J.F."/>
        </authorList>
    </citation>
    <scope>NUCLEOTIDE SEQUENCE [LARGE SCALE GENOMIC DNA]</scope>
</reference>
<organism evidence="7 8">
    <name type="scientific">Candidatus Schekmanbacteria bacterium RBG_13_48_7</name>
    <dbReference type="NCBI Taxonomy" id="1817878"/>
    <lineage>
        <taxon>Bacteria</taxon>
        <taxon>Candidatus Schekmaniibacteriota</taxon>
    </lineage>
</organism>
<dbReference type="AlphaFoldDB" id="A0A1F7RTX1"/>
<evidence type="ECO:0000259" key="6">
    <source>
        <dbReference type="SMART" id="SM00732"/>
    </source>
</evidence>
<dbReference type="InterPro" id="IPR005227">
    <property type="entry name" value="YqgF"/>
</dbReference>
<dbReference type="PANTHER" id="PTHR33317:SF4">
    <property type="entry name" value="POLYNUCLEOTIDYL TRANSFERASE, RIBONUCLEASE H-LIKE SUPERFAMILY PROTEIN"/>
    <property type="match status" value="1"/>
</dbReference>
<dbReference type="InterPro" id="IPR012337">
    <property type="entry name" value="RNaseH-like_sf"/>
</dbReference>
<dbReference type="SMART" id="SM00732">
    <property type="entry name" value="YqgFc"/>
    <property type="match status" value="1"/>
</dbReference>
<evidence type="ECO:0000256" key="4">
    <source>
        <dbReference type="ARBA" id="ARBA00022801"/>
    </source>
</evidence>
<evidence type="ECO:0000256" key="2">
    <source>
        <dbReference type="ARBA" id="ARBA00022517"/>
    </source>
</evidence>
<comment type="subcellular location">
    <subcellularLocation>
        <location evidence="5">Cytoplasm</location>
    </subcellularLocation>
</comment>
<dbReference type="SUPFAM" id="SSF53098">
    <property type="entry name" value="Ribonuclease H-like"/>
    <property type="match status" value="1"/>
</dbReference>
<comment type="caution">
    <text evidence="7">The sequence shown here is derived from an EMBL/GenBank/DDBJ whole genome shotgun (WGS) entry which is preliminary data.</text>
</comment>
<evidence type="ECO:0000313" key="8">
    <source>
        <dbReference type="Proteomes" id="UP000179266"/>
    </source>
</evidence>
<comment type="similarity">
    <text evidence="5">Belongs to the YqgF HJR family.</text>
</comment>
<keyword evidence="1 5" id="KW-0963">Cytoplasm</keyword>
<dbReference type="NCBIfam" id="TIGR00250">
    <property type="entry name" value="RNAse_H_YqgF"/>
    <property type="match status" value="1"/>
</dbReference>